<evidence type="ECO:0000259" key="3">
    <source>
        <dbReference type="PROSITE" id="PS50404"/>
    </source>
</evidence>
<evidence type="ECO:0000313" key="6">
    <source>
        <dbReference type="Proteomes" id="UP001152888"/>
    </source>
</evidence>
<dbReference type="Gene3D" id="3.40.30.10">
    <property type="entry name" value="Glutaredoxin"/>
    <property type="match status" value="1"/>
</dbReference>
<evidence type="ECO:0000313" key="5">
    <source>
        <dbReference type="EMBL" id="CAH1999053.1"/>
    </source>
</evidence>
<comment type="subunit">
    <text evidence="1">Homodimer.</text>
</comment>
<dbReference type="SUPFAM" id="SSF52833">
    <property type="entry name" value="Thioredoxin-like"/>
    <property type="match status" value="1"/>
</dbReference>
<comment type="similarity">
    <text evidence="2">Belongs to the GST superfamily.</text>
</comment>
<evidence type="ECO:0000256" key="1">
    <source>
        <dbReference type="ARBA" id="ARBA00011738"/>
    </source>
</evidence>
<dbReference type="EMBL" id="CAKOFQ010007351">
    <property type="protein sequence ID" value="CAH1999053.1"/>
    <property type="molecule type" value="Genomic_DNA"/>
</dbReference>
<dbReference type="CDD" id="cd03177">
    <property type="entry name" value="GST_C_Delta_Epsilon"/>
    <property type="match status" value="1"/>
</dbReference>
<dbReference type="FunFam" id="3.40.30.10:FF:000034">
    <property type="entry name" value="glutathione S-transferase 1"/>
    <property type="match status" value="1"/>
</dbReference>
<accession>A0A9P0LTA7</accession>
<name>A0A9P0LTA7_ACAOB</name>
<dbReference type="AlphaFoldDB" id="A0A9P0LTA7"/>
<dbReference type="InterPro" id="IPR004045">
    <property type="entry name" value="Glutathione_S-Trfase_N"/>
</dbReference>
<dbReference type="InterPro" id="IPR036249">
    <property type="entry name" value="Thioredoxin-like_sf"/>
</dbReference>
<dbReference type="SFLD" id="SFLDG00358">
    <property type="entry name" value="Main_(cytGST)"/>
    <property type="match status" value="1"/>
</dbReference>
<dbReference type="InterPro" id="IPR010987">
    <property type="entry name" value="Glutathione-S-Trfase_C-like"/>
</dbReference>
<evidence type="ECO:0000259" key="4">
    <source>
        <dbReference type="PROSITE" id="PS50405"/>
    </source>
</evidence>
<dbReference type="Pfam" id="PF00043">
    <property type="entry name" value="GST_C"/>
    <property type="match status" value="1"/>
</dbReference>
<reference evidence="5" key="1">
    <citation type="submission" date="2022-03" db="EMBL/GenBank/DDBJ databases">
        <authorList>
            <person name="Sayadi A."/>
        </authorList>
    </citation>
    <scope>NUCLEOTIDE SEQUENCE</scope>
</reference>
<protein>
    <submittedName>
        <fullName evidence="5">Uncharacterized protein</fullName>
    </submittedName>
</protein>
<dbReference type="SFLD" id="SFLDG01153">
    <property type="entry name" value="Main.4:_Theta-like"/>
    <property type="match status" value="1"/>
</dbReference>
<dbReference type="PROSITE" id="PS50405">
    <property type="entry name" value="GST_CTER"/>
    <property type="match status" value="1"/>
</dbReference>
<dbReference type="CDD" id="cd03045">
    <property type="entry name" value="GST_N_Delta_Epsilon"/>
    <property type="match status" value="1"/>
</dbReference>
<dbReference type="GO" id="GO:0004364">
    <property type="term" value="F:glutathione transferase activity"/>
    <property type="evidence" value="ECO:0007669"/>
    <property type="project" value="TreeGrafter"/>
</dbReference>
<dbReference type="InterPro" id="IPR004046">
    <property type="entry name" value="GST_C"/>
</dbReference>
<dbReference type="GO" id="GO:0006749">
    <property type="term" value="P:glutathione metabolic process"/>
    <property type="evidence" value="ECO:0007669"/>
    <property type="project" value="TreeGrafter"/>
</dbReference>
<dbReference type="Pfam" id="PF02798">
    <property type="entry name" value="GST_N"/>
    <property type="match status" value="1"/>
</dbReference>
<dbReference type="PROSITE" id="PS50404">
    <property type="entry name" value="GST_NTER"/>
    <property type="match status" value="1"/>
</dbReference>
<dbReference type="PANTHER" id="PTHR43969">
    <property type="entry name" value="GLUTATHIONE S TRANSFERASE D10, ISOFORM A-RELATED"/>
    <property type="match status" value="1"/>
</dbReference>
<gene>
    <name evidence="5" type="ORF">ACAOBT_LOCUS24768</name>
</gene>
<dbReference type="Gene3D" id="1.20.1050.10">
    <property type="match status" value="1"/>
</dbReference>
<dbReference type="InterPro" id="IPR036282">
    <property type="entry name" value="Glutathione-S-Trfase_C_sf"/>
</dbReference>
<comment type="caution">
    <text evidence="5">The sequence shown here is derived from an EMBL/GenBank/DDBJ whole genome shotgun (WGS) entry which is preliminary data.</text>
</comment>
<keyword evidence="6" id="KW-1185">Reference proteome</keyword>
<dbReference type="OrthoDB" id="2309723at2759"/>
<feature type="domain" description="GST N-terminal" evidence="3">
    <location>
        <begin position="1"/>
        <end position="82"/>
    </location>
</feature>
<dbReference type="SUPFAM" id="SSF47616">
    <property type="entry name" value="GST C-terminal domain-like"/>
    <property type="match status" value="1"/>
</dbReference>
<dbReference type="SFLD" id="SFLDS00019">
    <property type="entry name" value="Glutathione_Transferase_(cytos"/>
    <property type="match status" value="1"/>
</dbReference>
<dbReference type="PANTHER" id="PTHR43969:SF3">
    <property type="entry name" value="GLUTATHIONE S TRANSFERASE E11, ISOFORM A-RELATED"/>
    <property type="match status" value="1"/>
</dbReference>
<dbReference type="InterPro" id="IPR040079">
    <property type="entry name" value="Glutathione_S-Trfase"/>
</dbReference>
<evidence type="ECO:0000256" key="2">
    <source>
        <dbReference type="RuleBase" id="RU003494"/>
    </source>
</evidence>
<proteinExistence type="inferred from homology"/>
<sequence length="216" mass="24046">MPLTLYYLEMSPAVRSTLLTIKALGLDVEMKPVNLMAREHMTPEYLKMNPLHTVPTLKDGDFVVFDSHAINAYLVDKYGKDDSLYPKDLQKRATVNQTMFFNCCDLFPSIGAIVGSILKENAKTVSKDKAANVTQGYQKLESLLEQSTYVAGPHVTIADFAIVSTISSSNALVPIASNRYPRITEWLSKMQALPYYHEGNDKGLNTFVTVMKSKLG</sequence>
<dbReference type="Proteomes" id="UP001152888">
    <property type="component" value="Unassembled WGS sequence"/>
</dbReference>
<dbReference type="FunFam" id="1.20.1050.10:FF:000007">
    <property type="entry name" value="Glutathione S-transferase 1-1"/>
    <property type="match status" value="1"/>
</dbReference>
<feature type="domain" description="GST C-terminal" evidence="4">
    <location>
        <begin position="88"/>
        <end position="215"/>
    </location>
</feature>
<organism evidence="5 6">
    <name type="scientific">Acanthoscelides obtectus</name>
    <name type="common">Bean weevil</name>
    <name type="synonym">Bruchus obtectus</name>
    <dbReference type="NCBI Taxonomy" id="200917"/>
    <lineage>
        <taxon>Eukaryota</taxon>
        <taxon>Metazoa</taxon>
        <taxon>Ecdysozoa</taxon>
        <taxon>Arthropoda</taxon>
        <taxon>Hexapoda</taxon>
        <taxon>Insecta</taxon>
        <taxon>Pterygota</taxon>
        <taxon>Neoptera</taxon>
        <taxon>Endopterygota</taxon>
        <taxon>Coleoptera</taxon>
        <taxon>Polyphaga</taxon>
        <taxon>Cucujiformia</taxon>
        <taxon>Chrysomeloidea</taxon>
        <taxon>Chrysomelidae</taxon>
        <taxon>Bruchinae</taxon>
        <taxon>Bruchini</taxon>
        <taxon>Acanthoscelides</taxon>
    </lineage>
</organism>